<sequence length="149" mass="16477">FNTYLFIKFTPVYSATSCGQQTATLDKFEIGQSLQVGLQIKVICWNPNSYEVQIMHDRPGQVFIGRHRDVLIGNLTLLRGSSLPAAGSGTILAQVDAEIDEETTHILTEEFLDDSEIPIYLELQFNVGINVNFGLMSFGTVAAFKKKCG</sequence>
<dbReference type="EMBL" id="CAJNNW010024953">
    <property type="protein sequence ID" value="CAE8674930.1"/>
    <property type="molecule type" value="Genomic_DNA"/>
</dbReference>
<accession>A0A813JAR5</accession>
<feature type="non-terminal residue" evidence="1">
    <location>
        <position position="1"/>
    </location>
</feature>
<organism evidence="1 2">
    <name type="scientific">Polarella glacialis</name>
    <name type="common">Dinoflagellate</name>
    <dbReference type="NCBI Taxonomy" id="89957"/>
    <lineage>
        <taxon>Eukaryota</taxon>
        <taxon>Sar</taxon>
        <taxon>Alveolata</taxon>
        <taxon>Dinophyceae</taxon>
        <taxon>Suessiales</taxon>
        <taxon>Suessiaceae</taxon>
        <taxon>Polarella</taxon>
    </lineage>
</organism>
<name>A0A813JAR5_POLGL</name>
<feature type="non-terminal residue" evidence="1">
    <location>
        <position position="149"/>
    </location>
</feature>
<gene>
    <name evidence="1" type="ORF">PGLA2088_LOCUS19180</name>
</gene>
<evidence type="ECO:0000313" key="2">
    <source>
        <dbReference type="Proteomes" id="UP000626109"/>
    </source>
</evidence>
<dbReference type="Proteomes" id="UP000626109">
    <property type="component" value="Unassembled WGS sequence"/>
</dbReference>
<protein>
    <submittedName>
        <fullName evidence="1">Uncharacterized protein</fullName>
    </submittedName>
</protein>
<comment type="caution">
    <text evidence="1">The sequence shown here is derived from an EMBL/GenBank/DDBJ whole genome shotgun (WGS) entry which is preliminary data.</text>
</comment>
<reference evidence="1" key="1">
    <citation type="submission" date="2021-02" db="EMBL/GenBank/DDBJ databases">
        <authorList>
            <person name="Dougan E. K."/>
            <person name="Rhodes N."/>
            <person name="Thang M."/>
            <person name="Chan C."/>
        </authorList>
    </citation>
    <scope>NUCLEOTIDE SEQUENCE</scope>
</reference>
<proteinExistence type="predicted"/>
<dbReference type="AlphaFoldDB" id="A0A813JAR5"/>
<evidence type="ECO:0000313" key="1">
    <source>
        <dbReference type="EMBL" id="CAE8674930.1"/>
    </source>
</evidence>